<feature type="transmembrane region" description="Helical" evidence="9">
    <location>
        <begin position="138"/>
        <end position="156"/>
    </location>
</feature>
<evidence type="ECO:0000256" key="9">
    <source>
        <dbReference type="SAM" id="Phobius"/>
    </source>
</evidence>
<evidence type="ECO:0000256" key="5">
    <source>
        <dbReference type="ARBA" id="ARBA00023049"/>
    </source>
</evidence>
<feature type="binding site" evidence="7">
    <location>
        <position position="339"/>
    </location>
    <ligand>
        <name>Zn(2+)</name>
        <dbReference type="ChEBI" id="CHEBI:29105"/>
        <note>catalytic</note>
    </ligand>
</feature>
<dbReference type="GO" id="GO:0046872">
    <property type="term" value="F:metal ion binding"/>
    <property type="evidence" value="ECO:0007669"/>
    <property type="project" value="UniProtKB-KW"/>
</dbReference>
<keyword evidence="3 8" id="KW-0378">Hydrolase</keyword>
<dbReference type="CDD" id="cd07343">
    <property type="entry name" value="M48A_Zmpste24p_like"/>
    <property type="match status" value="1"/>
</dbReference>
<feature type="transmembrane region" description="Helical" evidence="9">
    <location>
        <begin position="84"/>
        <end position="104"/>
    </location>
</feature>
<evidence type="ECO:0000259" key="11">
    <source>
        <dbReference type="Pfam" id="PF16491"/>
    </source>
</evidence>
<dbReference type="GO" id="GO:0004222">
    <property type="term" value="F:metalloendopeptidase activity"/>
    <property type="evidence" value="ECO:0007669"/>
    <property type="project" value="InterPro"/>
</dbReference>
<feature type="transmembrane region" description="Helical" evidence="9">
    <location>
        <begin position="57"/>
        <end position="78"/>
    </location>
</feature>
<feature type="domain" description="Peptidase M48" evidence="10">
    <location>
        <begin position="194"/>
        <end position="394"/>
    </location>
</feature>
<reference evidence="14 15" key="1">
    <citation type="submission" date="2014-06" db="EMBL/GenBank/DDBJ databases">
        <title>Helicobacter pullorum isolates in fresh chicken meat - phenotypic and genotypic features.</title>
        <authorList>
            <person name="Borges V."/>
            <person name="Santos A."/>
            <person name="Correia C.B."/>
            <person name="Saraiva M."/>
            <person name="Menard A."/>
            <person name="Vieira L."/>
            <person name="Sampaio D.A."/>
            <person name="Gomes J.P."/>
            <person name="Oleastro M."/>
        </authorList>
    </citation>
    <scope>NUCLEOTIDE SEQUENCE [LARGE SCALE GENOMIC DNA]</scope>
    <source>
        <strain evidence="13 15">229334/12</strain>
        <strain evidence="12 14">229336/12</strain>
    </source>
</reference>
<name>A0A0N0LU69_9HELI</name>
<evidence type="ECO:0000256" key="3">
    <source>
        <dbReference type="ARBA" id="ARBA00022801"/>
    </source>
</evidence>
<gene>
    <name evidence="13" type="ORF">HPU229334_03170</name>
    <name evidence="12" type="ORF">HPU229336_08640</name>
</gene>
<sequence length="404" mass="45889">MIFAICYGIFFTLPKIFLSIIELRFLKSQLYQKPYILDSQSFIKAANYSIIKEKISLLQSLVDFILVGIWIAFGLHFLESFINTHSLLGSAVFVLLFLLIQSLFSLPFEAYKTLVIDKQFGFAKGGIKLFILDNIKSFLLLLIVGGILIFIFIWIISNIQYWEFYAFIVSAILIVAINLLYPTLIAPIFNKFTPLQDENLKTSIQNLLNQVGFNSNGIFVMDASRRDGRLNAYFGGLGKTKRVVLFDTLLEKIPQDSILAVLGHELGHFKNLDIYKMMGLVLLFVFILLNIIANFPQSLFAQANLTQSPHSIVVFLLLLSAPIGFYFTPIIGFFSRKNEYNADEFGANLTSKEALAKALLLLVKENNSFPLSHPLYMRFYYTHPPLMARLIALDCEKLAFKDAC</sequence>
<dbReference type="EMBL" id="JNUR01000007">
    <property type="protein sequence ID" value="KPH51116.1"/>
    <property type="molecule type" value="Genomic_DNA"/>
</dbReference>
<evidence type="ECO:0000313" key="13">
    <source>
        <dbReference type="EMBL" id="KPH56059.1"/>
    </source>
</evidence>
<feature type="transmembrane region" description="Helical" evidence="9">
    <location>
        <begin position="312"/>
        <end position="334"/>
    </location>
</feature>
<keyword evidence="2 7" id="KW-0479">Metal-binding</keyword>
<dbReference type="Gene3D" id="3.30.2010.10">
    <property type="entry name" value="Metalloproteases ('zincins'), catalytic domain"/>
    <property type="match status" value="1"/>
</dbReference>
<dbReference type="PATRIC" id="fig|35818.10.peg.1703"/>
<feature type="active site" evidence="6">
    <location>
        <position position="265"/>
    </location>
</feature>
<dbReference type="EMBL" id="JNOC01000017">
    <property type="protein sequence ID" value="KPH56059.1"/>
    <property type="molecule type" value="Genomic_DNA"/>
</dbReference>
<dbReference type="InterPro" id="IPR027057">
    <property type="entry name" value="CAXX_Prtase_1"/>
</dbReference>
<keyword evidence="9" id="KW-1133">Transmembrane helix</keyword>
<dbReference type="AlphaFoldDB" id="A0A0N0LU69"/>
<feature type="transmembrane region" description="Helical" evidence="9">
    <location>
        <begin position="274"/>
        <end position="292"/>
    </location>
</feature>
<dbReference type="InterPro" id="IPR001915">
    <property type="entry name" value="Peptidase_M48"/>
</dbReference>
<dbReference type="InterPro" id="IPR032456">
    <property type="entry name" value="Peptidase_M48_N"/>
</dbReference>
<feature type="binding site" evidence="7">
    <location>
        <position position="268"/>
    </location>
    <ligand>
        <name>Zn(2+)</name>
        <dbReference type="ChEBI" id="CHEBI:29105"/>
        <note>catalytic</note>
    </ligand>
</feature>
<keyword evidence="4 7" id="KW-0862">Zinc</keyword>
<proteinExistence type="inferred from homology"/>
<keyword evidence="1 8" id="KW-0645">Protease</keyword>
<feature type="binding site" evidence="7">
    <location>
        <position position="264"/>
    </location>
    <ligand>
        <name>Zn(2+)</name>
        <dbReference type="ChEBI" id="CHEBI:29105"/>
        <note>catalytic</note>
    </ligand>
</feature>
<comment type="similarity">
    <text evidence="8">Belongs to the peptidase M48 family.</text>
</comment>
<keyword evidence="9" id="KW-0812">Transmembrane</keyword>
<dbReference type="FunFam" id="3.30.2010.10:FF:000010">
    <property type="entry name" value="M48 family peptidase"/>
    <property type="match status" value="1"/>
</dbReference>
<accession>A0A0N0LU69</accession>
<feature type="active site" description="Proton donor" evidence="6">
    <location>
        <position position="343"/>
    </location>
</feature>
<dbReference type="Proteomes" id="UP000037800">
    <property type="component" value="Unassembled WGS sequence"/>
</dbReference>
<evidence type="ECO:0000256" key="4">
    <source>
        <dbReference type="ARBA" id="ARBA00022833"/>
    </source>
</evidence>
<organism evidence="13 15">
    <name type="scientific">Helicobacter pullorum</name>
    <dbReference type="NCBI Taxonomy" id="35818"/>
    <lineage>
        <taxon>Bacteria</taxon>
        <taxon>Pseudomonadati</taxon>
        <taxon>Campylobacterota</taxon>
        <taxon>Epsilonproteobacteria</taxon>
        <taxon>Campylobacterales</taxon>
        <taxon>Helicobacteraceae</taxon>
        <taxon>Helicobacter</taxon>
    </lineage>
</organism>
<dbReference type="Pfam" id="PF01435">
    <property type="entry name" value="Peptidase_M48"/>
    <property type="match status" value="1"/>
</dbReference>
<evidence type="ECO:0000313" key="15">
    <source>
        <dbReference type="Proteomes" id="UP000037997"/>
    </source>
</evidence>
<evidence type="ECO:0000313" key="14">
    <source>
        <dbReference type="Proteomes" id="UP000037800"/>
    </source>
</evidence>
<dbReference type="Proteomes" id="UP000037997">
    <property type="component" value="Unassembled WGS sequence"/>
</dbReference>
<dbReference type="STRING" id="35818.HPU229336_08640"/>
<dbReference type="GO" id="GO:0071586">
    <property type="term" value="P:CAAX-box protein processing"/>
    <property type="evidence" value="ECO:0007669"/>
    <property type="project" value="InterPro"/>
</dbReference>
<feature type="transmembrane region" description="Helical" evidence="9">
    <location>
        <begin position="162"/>
        <end position="181"/>
    </location>
</feature>
<dbReference type="Pfam" id="PF16491">
    <property type="entry name" value="Peptidase_M48_N"/>
    <property type="match status" value="1"/>
</dbReference>
<dbReference type="PANTHER" id="PTHR10120">
    <property type="entry name" value="CAAX PRENYL PROTEASE 1"/>
    <property type="match status" value="1"/>
</dbReference>
<evidence type="ECO:0000256" key="1">
    <source>
        <dbReference type="ARBA" id="ARBA00022670"/>
    </source>
</evidence>
<keyword evidence="9" id="KW-0472">Membrane</keyword>
<keyword evidence="5 8" id="KW-0482">Metalloprotease</keyword>
<evidence type="ECO:0000313" key="12">
    <source>
        <dbReference type="EMBL" id="KPH51116.1"/>
    </source>
</evidence>
<comment type="cofactor">
    <cofactor evidence="7 8">
        <name>Zn(2+)</name>
        <dbReference type="ChEBI" id="CHEBI:29105"/>
    </cofactor>
    <text evidence="7 8">Binds 1 zinc ion per subunit.</text>
</comment>
<evidence type="ECO:0000256" key="2">
    <source>
        <dbReference type="ARBA" id="ARBA00022723"/>
    </source>
</evidence>
<feature type="domain" description="CAAX prenyl protease 1 N-terminal" evidence="11">
    <location>
        <begin position="36"/>
        <end position="191"/>
    </location>
</feature>
<dbReference type="RefSeq" id="WP_054197694.1">
    <property type="nucleotide sequence ID" value="NZ_JNOC01000017.1"/>
</dbReference>
<evidence type="ECO:0000256" key="6">
    <source>
        <dbReference type="PIRSR" id="PIRSR627057-1"/>
    </source>
</evidence>
<evidence type="ECO:0000259" key="10">
    <source>
        <dbReference type="Pfam" id="PF01435"/>
    </source>
</evidence>
<evidence type="ECO:0000256" key="7">
    <source>
        <dbReference type="PIRSR" id="PIRSR627057-2"/>
    </source>
</evidence>
<evidence type="ECO:0000256" key="8">
    <source>
        <dbReference type="RuleBase" id="RU003983"/>
    </source>
</evidence>
<protein>
    <submittedName>
        <fullName evidence="13">Peptidase M48</fullName>
    </submittedName>
</protein>
<comment type="caution">
    <text evidence="13">The sequence shown here is derived from an EMBL/GenBank/DDBJ whole genome shotgun (WGS) entry which is preliminary data.</text>
</comment>